<dbReference type="InterPro" id="IPR009010">
    <property type="entry name" value="Asp_de-COase-like_dom_sf"/>
</dbReference>
<dbReference type="eggNOG" id="COG0243">
    <property type="taxonomic scope" value="Bacteria"/>
</dbReference>
<dbReference type="InterPro" id="IPR050612">
    <property type="entry name" value="Prok_Mopterin_Oxidored"/>
</dbReference>
<evidence type="ECO:0000256" key="4">
    <source>
        <dbReference type="ARBA" id="ARBA00023014"/>
    </source>
</evidence>
<accession>S4XV77</accession>
<dbReference type="Gene3D" id="3.30.2070.10">
    <property type="entry name" value="Formate dehydrogenase/DMSO reductase"/>
    <property type="match status" value="1"/>
</dbReference>
<name>S4XV77_SORCE</name>
<reference evidence="6 7" key="1">
    <citation type="journal article" date="2013" name="Sci. Rep.">
        <title>Extraordinary expansion of a Sorangium cellulosum genome from an alkaline milieu.</title>
        <authorList>
            <person name="Han K."/>
            <person name="Li Z.F."/>
            <person name="Peng R."/>
            <person name="Zhu L.P."/>
            <person name="Zhou T."/>
            <person name="Wang L.G."/>
            <person name="Li S.G."/>
            <person name="Zhang X.B."/>
            <person name="Hu W."/>
            <person name="Wu Z.H."/>
            <person name="Qin N."/>
            <person name="Li Y.Z."/>
        </authorList>
    </citation>
    <scope>NUCLEOTIDE SEQUENCE [LARGE SCALE GENOMIC DNA]</scope>
    <source>
        <strain evidence="6 7">So0157-2</strain>
    </source>
</reference>
<evidence type="ECO:0000259" key="5">
    <source>
        <dbReference type="PROSITE" id="PS51669"/>
    </source>
</evidence>
<dbReference type="Pfam" id="PF00384">
    <property type="entry name" value="Molybdopterin"/>
    <property type="match status" value="1"/>
</dbReference>
<dbReference type="PANTHER" id="PTHR43742:SF6">
    <property type="entry name" value="OXIDOREDUCTASE YYAE-RELATED"/>
    <property type="match status" value="1"/>
</dbReference>
<dbReference type="EMBL" id="CP003969">
    <property type="protein sequence ID" value="AGP36404.1"/>
    <property type="molecule type" value="Genomic_DNA"/>
</dbReference>
<evidence type="ECO:0000256" key="3">
    <source>
        <dbReference type="ARBA" id="ARBA00023004"/>
    </source>
</evidence>
<dbReference type="STRING" id="1254432.SCE1572_19065"/>
<protein>
    <submittedName>
        <fullName evidence="6">Molybdopterin-containing oxidoreductase catalytic subunit</fullName>
    </submittedName>
</protein>
<dbReference type="PROSITE" id="PS51669">
    <property type="entry name" value="4FE4S_MOW_BIS_MGD"/>
    <property type="match status" value="1"/>
</dbReference>
<dbReference type="PATRIC" id="fig|1254432.3.peg.4311"/>
<dbReference type="Pfam" id="PF04879">
    <property type="entry name" value="Molybdop_Fe4S4"/>
    <property type="match status" value="1"/>
</dbReference>
<gene>
    <name evidence="6" type="ORF">SCE1572_19065</name>
</gene>
<dbReference type="InterPro" id="IPR006657">
    <property type="entry name" value="MoPterin_dinucl-bd_dom"/>
</dbReference>
<proteinExistence type="inferred from homology"/>
<dbReference type="RefSeq" id="WP_020735752.1">
    <property type="nucleotide sequence ID" value="NC_021658.1"/>
</dbReference>
<keyword evidence="4" id="KW-0411">Iron-sulfur</keyword>
<dbReference type="GO" id="GO:0046872">
    <property type="term" value="F:metal ion binding"/>
    <property type="evidence" value="ECO:0007669"/>
    <property type="project" value="UniProtKB-KW"/>
</dbReference>
<dbReference type="Gene3D" id="2.20.25.90">
    <property type="entry name" value="ADC-like domains"/>
    <property type="match status" value="1"/>
</dbReference>
<dbReference type="GO" id="GO:0043546">
    <property type="term" value="F:molybdopterin cofactor binding"/>
    <property type="evidence" value="ECO:0007669"/>
    <property type="project" value="InterPro"/>
</dbReference>
<dbReference type="InterPro" id="IPR006656">
    <property type="entry name" value="Mopterin_OxRdtase"/>
</dbReference>
<dbReference type="SUPFAM" id="SSF50692">
    <property type="entry name" value="ADC-like"/>
    <property type="match status" value="1"/>
</dbReference>
<dbReference type="KEGG" id="scu:SCE1572_19065"/>
<dbReference type="PANTHER" id="PTHR43742">
    <property type="entry name" value="TRIMETHYLAMINE-N-OXIDE REDUCTASE"/>
    <property type="match status" value="1"/>
</dbReference>
<organism evidence="6 7">
    <name type="scientific">Sorangium cellulosum So0157-2</name>
    <dbReference type="NCBI Taxonomy" id="1254432"/>
    <lineage>
        <taxon>Bacteria</taxon>
        <taxon>Pseudomonadati</taxon>
        <taxon>Myxococcota</taxon>
        <taxon>Polyangia</taxon>
        <taxon>Polyangiales</taxon>
        <taxon>Polyangiaceae</taxon>
        <taxon>Sorangium</taxon>
    </lineage>
</organism>
<dbReference type="OrthoDB" id="9810782at2"/>
<dbReference type="Gene3D" id="3.40.50.740">
    <property type="match status" value="1"/>
</dbReference>
<dbReference type="GO" id="GO:0016491">
    <property type="term" value="F:oxidoreductase activity"/>
    <property type="evidence" value="ECO:0007669"/>
    <property type="project" value="InterPro"/>
</dbReference>
<evidence type="ECO:0000313" key="6">
    <source>
        <dbReference type="EMBL" id="AGP36404.1"/>
    </source>
</evidence>
<dbReference type="SUPFAM" id="SSF53706">
    <property type="entry name" value="Formate dehydrogenase/DMSO reductase, domains 1-3"/>
    <property type="match status" value="1"/>
</dbReference>
<keyword evidence="2" id="KW-0479">Metal-binding</keyword>
<feature type="domain" description="4Fe-4S Mo/W bis-MGD-type" evidence="5">
    <location>
        <begin position="2"/>
        <end position="59"/>
    </location>
</feature>
<keyword evidence="3" id="KW-0408">Iron</keyword>
<dbReference type="InterPro" id="IPR006963">
    <property type="entry name" value="Mopterin_OxRdtase_4Fe-4S_dom"/>
</dbReference>
<evidence type="ECO:0000256" key="1">
    <source>
        <dbReference type="ARBA" id="ARBA00010312"/>
    </source>
</evidence>
<comment type="similarity">
    <text evidence="1">Belongs to the prokaryotic molybdopterin-containing oxidoreductase family.</text>
</comment>
<dbReference type="Gene3D" id="2.40.40.20">
    <property type="match status" value="1"/>
</dbReference>
<dbReference type="SMART" id="SM00926">
    <property type="entry name" value="Molybdop_Fe4S4"/>
    <property type="match status" value="1"/>
</dbReference>
<dbReference type="Proteomes" id="UP000014803">
    <property type="component" value="Chromosome"/>
</dbReference>
<dbReference type="HOGENOM" id="CLU_000422_13_3_7"/>
<dbReference type="GO" id="GO:0051536">
    <property type="term" value="F:iron-sulfur cluster binding"/>
    <property type="evidence" value="ECO:0007669"/>
    <property type="project" value="UniProtKB-KW"/>
</dbReference>
<sequence>MQELRKTVCNRDCPDACSIVATVEDGRIVRLGGDPDHPITRGFLCHRTSRFLETQYSPERLTTPLLRKGGELVPVSWDEALDTAAERLLEIRRASGPAAIFHYRSGGSLGILTGIADAFFARFGPVTVKRGDICSGAGDAAQLADFGEEDSHDLADLKNARHILLWGKNVFTSSPHTLPVLREAKARGAELVLIDPVHHKTASLCAAFYQPRPGGDFALAMAVARVLFDEGWLDPRAAEYCDHLDELRALARRRSVAAWCGEADVPEAAALDLARRLADRPAAILVGWGMGRRTSGGAIVRALDALAAVSGNLGIPGGGVSFYFKRRGAFDLSSFQGDRPPPRTVCEPLFGQEVLGMSDPPIRAVWVTAGNPVTMLPDSRAVAEALATRELVVVADSFLTDTARLAHLVLPTRTLLEADDVLGAYGHHYLGVATPVVPPPDGVKSDLEIVQALARRVGLGDALDGSARDWKRRVVEPKLAPLGVTLEALERGPVRNPLAAKVLFEDRRFPTASGRVNLITEGPEEREDPDARELPLLLMALSTDKSQSSQWARPPQGPAVVTVHPDAAGGVADGAVCRIVSRVGAMTVRLRHDPAQRRDVALIPKGGHLHDGRCANALIRARTTDIGEGGALYEERVRIEPIAPADRPEPAPAP</sequence>
<evidence type="ECO:0000313" key="7">
    <source>
        <dbReference type="Proteomes" id="UP000014803"/>
    </source>
</evidence>
<dbReference type="AlphaFoldDB" id="S4XV77"/>
<dbReference type="Pfam" id="PF01568">
    <property type="entry name" value="Molydop_binding"/>
    <property type="match status" value="1"/>
</dbReference>
<dbReference type="Gene3D" id="3.40.228.10">
    <property type="entry name" value="Dimethylsulfoxide Reductase, domain 2"/>
    <property type="match status" value="1"/>
</dbReference>
<evidence type="ECO:0000256" key="2">
    <source>
        <dbReference type="ARBA" id="ARBA00022723"/>
    </source>
</evidence>